<evidence type="ECO:0000313" key="2">
    <source>
        <dbReference type="EMBL" id="VEH71175.1"/>
    </source>
</evidence>
<feature type="transmembrane region" description="Helical" evidence="1">
    <location>
        <begin position="97"/>
        <end position="130"/>
    </location>
</feature>
<keyword evidence="1" id="KW-0812">Transmembrane</keyword>
<dbReference type="EMBL" id="LR134406">
    <property type="protein sequence ID" value="VEH71175.1"/>
    <property type="molecule type" value="Genomic_DNA"/>
</dbReference>
<dbReference type="Proteomes" id="UP000273044">
    <property type="component" value="Chromosome"/>
</dbReference>
<accession>A0A448N1B5</accession>
<sequence length="154" mass="17379">MSSKDQPVTFWGAIIMFWLLVAISAVAAVPMAVGVAGVALIPGVGELRSYDPWLWLNLLWMFPAFWIITTVINAFLTALLVIGIFRRIDDVFEDLLIWFSVAWLFTTFFQSLLAALMASLIALILMKFLFDWLEKHPPRKNEKAAREVAEESGS</sequence>
<reference evidence="2 3" key="1">
    <citation type="submission" date="2018-12" db="EMBL/GenBank/DDBJ databases">
        <authorList>
            <consortium name="Pathogen Informatics"/>
        </authorList>
    </citation>
    <scope>NUCLEOTIDE SEQUENCE [LARGE SCALE GENOMIC DNA]</scope>
    <source>
        <strain evidence="2 3">NCTC12967</strain>
    </source>
</reference>
<proteinExistence type="predicted"/>
<dbReference type="GeneID" id="64407925"/>
<protein>
    <submittedName>
        <fullName evidence="2">Uncharacterized protein</fullName>
    </submittedName>
</protein>
<dbReference type="RefSeq" id="WP_061788035.1">
    <property type="nucleotide sequence ID" value="NZ_CAURRE010000021.1"/>
</dbReference>
<feature type="transmembrane region" description="Helical" evidence="1">
    <location>
        <begin position="53"/>
        <end position="85"/>
    </location>
</feature>
<evidence type="ECO:0000256" key="1">
    <source>
        <dbReference type="SAM" id="Phobius"/>
    </source>
</evidence>
<evidence type="ECO:0000313" key="3">
    <source>
        <dbReference type="Proteomes" id="UP000273044"/>
    </source>
</evidence>
<name>A0A448N1B5_9ACTN</name>
<organism evidence="2 3">
    <name type="scientific">Arachnia propionica</name>
    <dbReference type="NCBI Taxonomy" id="1750"/>
    <lineage>
        <taxon>Bacteria</taxon>
        <taxon>Bacillati</taxon>
        <taxon>Actinomycetota</taxon>
        <taxon>Actinomycetes</taxon>
        <taxon>Propionibacteriales</taxon>
        <taxon>Propionibacteriaceae</taxon>
        <taxon>Arachnia</taxon>
    </lineage>
</organism>
<keyword evidence="3" id="KW-1185">Reference proteome</keyword>
<dbReference type="AlphaFoldDB" id="A0A448N1B5"/>
<gene>
    <name evidence="2" type="ORF">NCTC12967_02492</name>
</gene>
<feature type="transmembrane region" description="Helical" evidence="1">
    <location>
        <begin position="12"/>
        <end position="41"/>
    </location>
</feature>
<keyword evidence="1" id="KW-0472">Membrane</keyword>
<keyword evidence="1" id="KW-1133">Transmembrane helix</keyword>